<protein>
    <submittedName>
        <fullName evidence="2">EH1L1 protein</fullName>
    </submittedName>
</protein>
<dbReference type="PANTHER" id="PTHR23167:SF42">
    <property type="entry name" value="EH DOMAIN-BINDING PROTEIN 1-LIKE PROTEIN 1"/>
    <property type="match status" value="1"/>
</dbReference>
<dbReference type="AlphaFoldDB" id="A0A851KI15"/>
<evidence type="ECO:0000313" key="2">
    <source>
        <dbReference type="EMBL" id="NXB89408.1"/>
    </source>
</evidence>
<sequence>MGSVWKRLQRAGKRAAKVRFEATLEELLLEGGAAGETPDRVTVVWSRRQRRVCSKPRRWQPGIQNPQRGMVVWVVPETLEVVVTLYRVRPQAAAFDDKTWNFLVVNVRGGGTPKTGGGGNRNNGG</sequence>
<dbReference type="EMBL" id="WBNB01001484">
    <property type="protein sequence ID" value="NXB89408.1"/>
    <property type="molecule type" value="Genomic_DNA"/>
</dbReference>
<reference evidence="2" key="1">
    <citation type="submission" date="2019-09" db="EMBL/GenBank/DDBJ databases">
        <title>Bird 10,000 Genomes (B10K) Project - Family phase.</title>
        <authorList>
            <person name="Zhang G."/>
        </authorList>
    </citation>
    <scope>NUCLEOTIDE SEQUENCE</scope>
    <source>
        <strain evidence="2">OUT-0048</strain>
        <tissue evidence="2">Muscle</tissue>
    </source>
</reference>
<feature type="non-terminal residue" evidence="2">
    <location>
        <position position="125"/>
    </location>
</feature>
<name>A0A851KI15_VIDCH</name>
<organism evidence="2 3">
    <name type="scientific">Vidua chalybeata</name>
    <name type="common">Village indigobird</name>
    <dbReference type="NCBI Taxonomy" id="81927"/>
    <lineage>
        <taxon>Eukaryota</taxon>
        <taxon>Metazoa</taxon>
        <taxon>Chordata</taxon>
        <taxon>Craniata</taxon>
        <taxon>Vertebrata</taxon>
        <taxon>Euteleostomi</taxon>
        <taxon>Archelosauria</taxon>
        <taxon>Archosauria</taxon>
        <taxon>Dinosauria</taxon>
        <taxon>Saurischia</taxon>
        <taxon>Theropoda</taxon>
        <taxon>Coelurosauria</taxon>
        <taxon>Aves</taxon>
        <taxon>Neognathae</taxon>
        <taxon>Neoaves</taxon>
        <taxon>Telluraves</taxon>
        <taxon>Australaves</taxon>
        <taxon>Passeriformes</taxon>
        <taxon>Passeroidea</taxon>
        <taxon>Estrildidae</taxon>
        <taxon>Viduinae</taxon>
        <taxon>Vidua</taxon>
    </lineage>
</organism>
<gene>
    <name evidence="2" type="primary">Ehbp1l1</name>
    <name evidence="2" type="ORF">VIDCHA_R16372</name>
</gene>
<dbReference type="PANTHER" id="PTHR23167">
    <property type="entry name" value="CALPONIN HOMOLOGY DOMAIN-CONTAINING PROTEIN DDB_G0272472-RELATED"/>
    <property type="match status" value="1"/>
</dbReference>
<dbReference type="Proteomes" id="UP000634236">
    <property type="component" value="Unassembled WGS sequence"/>
</dbReference>
<proteinExistence type="predicted"/>
<comment type="caution">
    <text evidence="2">The sequence shown here is derived from an EMBL/GenBank/DDBJ whole genome shotgun (WGS) entry which is preliminary data.</text>
</comment>
<feature type="non-terminal residue" evidence="2">
    <location>
        <position position="1"/>
    </location>
</feature>
<dbReference type="InterPro" id="IPR019448">
    <property type="entry name" value="NT-C2"/>
</dbReference>
<feature type="domain" description="C2 NT-type" evidence="1">
    <location>
        <begin position="8"/>
        <end position="125"/>
    </location>
</feature>
<keyword evidence="3" id="KW-1185">Reference proteome</keyword>
<evidence type="ECO:0000313" key="3">
    <source>
        <dbReference type="Proteomes" id="UP000634236"/>
    </source>
</evidence>
<accession>A0A851KI15</accession>
<evidence type="ECO:0000259" key="1">
    <source>
        <dbReference type="PROSITE" id="PS51840"/>
    </source>
</evidence>
<dbReference type="InterPro" id="IPR050540">
    <property type="entry name" value="F-actin_Monoox_Mical"/>
</dbReference>
<dbReference type="PROSITE" id="PS51840">
    <property type="entry name" value="C2_NT"/>
    <property type="match status" value="1"/>
</dbReference>